<protein>
    <submittedName>
        <fullName evidence="2">Uncharacterized protein</fullName>
    </submittedName>
</protein>
<reference evidence="2" key="1">
    <citation type="submission" date="2020-02" db="EMBL/GenBank/DDBJ databases">
        <authorList>
            <person name="Meier V. D."/>
        </authorList>
    </citation>
    <scope>NUCLEOTIDE SEQUENCE</scope>
    <source>
        <strain evidence="2">AVDCRST_MAG66</strain>
    </source>
</reference>
<sequence length="101" mass="11286">WPWTCPRSTHARPRTAAPCASTRSSGRRCRRSVRPWSLRRRSPPRPPTPDPRRPARAVGTGPLRTLTRSRRARRRPTARCGSSPRPRRSSNPNSSPATGGT</sequence>
<dbReference type="AlphaFoldDB" id="A0A6J4P3X1"/>
<evidence type="ECO:0000256" key="1">
    <source>
        <dbReference type="SAM" id="MobiDB-lite"/>
    </source>
</evidence>
<accession>A0A6J4P3X1</accession>
<evidence type="ECO:0000313" key="2">
    <source>
        <dbReference type="EMBL" id="CAA9403717.1"/>
    </source>
</evidence>
<name>A0A6J4P3X1_9PSEU</name>
<feature type="compositionally biased region" description="Basic residues" evidence="1">
    <location>
        <begin position="25"/>
        <end position="43"/>
    </location>
</feature>
<feature type="non-terminal residue" evidence="2">
    <location>
        <position position="101"/>
    </location>
</feature>
<dbReference type="EMBL" id="CADCUS010000240">
    <property type="protein sequence ID" value="CAA9403717.1"/>
    <property type="molecule type" value="Genomic_DNA"/>
</dbReference>
<organism evidence="2">
    <name type="scientific">uncultured Pseudonocardia sp</name>
    <dbReference type="NCBI Taxonomy" id="211455"/>
    <lineage>
        <taxon>Bacteria</taxon>
        <taxon>Bacillati</taxon>
        <taxon>Actinomycetota</taxon>
        <taxon>Actinomycetes</taxon>
        <taxon>Pseudonocardiales</taxon>
        <taxon>Pseudonocardiaceae</taxon>
        <taxon>Pseudonocardia</taxon>
        <taxon>environmental samples</taxon>
    </lineage>
</organism>
<proteinExistence type="predicted"/>
<feature type="compositionally biased region" description="Basic residues" evidence="1">
    <location>
        <begin position="67"/>
        <end position="77"/>
    </location>
</feature>
<feature type="non-terminal residue" evidence="2">
    <location>
        <position position="1"/>
    </location>
</feature>
<gene>
    <name evidence="2" type="ORF">AVDCRST_MAG66-1574</name>
</gene>
<feature type="compositionally biased region" description="Low complexity" evidence="1">
    <location>
        <begin position="78"/>
        <end position="101"/>
    </location>
</feature>
<feature type="region of interest" description="Disordered" evidence="1">
    <location>
        <begin position="1"/>
        <end position="101"/>
    </location>
</feature>